<dbReference type="InterPro" id="IPR006755">
    <property type="entry name" value="Virus_P0"/>
</dbReference>
<accession>A0AAU8EIG0</accession>
<dbReference type="GO" id="GO:0016032">
    <property type="term" value="P:viral process"/>
    <property type="evidence" value="ECO:0007669"/>
    <property type="project" value="InterPro"/>
</dbReference>
<evidence type="ECO:0000256" key="2">
    <source>
        <dbReference type="ARBA" id="ARBA00022581"/>
    </source>
</evidence>
<name>A0AAU8EIG0_9VIRU</name>
<evidence type="ECO:0000256" key="4">
    <source>
        <dbReference type="ARBA" id="ARBA00023280"/>
    </source>
</evidence>
<proteinExistence type="predicted"/>
<keyword evidence="4" id="KW-0899">Viral immunoevasion</keyword>
<reference evidence="5" key="1">
    <citation type="submission" date="2024-06" db="EMBL/GenBank/DDBJ databases">
        <title>Discovery of a novel polerovirus on rice plants showing the dwarfing and less tiller symptom.</title>
        <authorList>
            <person name="Yu J."/>
        </authorList>
    </citation>
    <scope>NUCLEOTIDE SEQUENCE</scope>
    <source>
        <strain evidence="5">1</strain>
    </source>
</reference>
<sequence>MLQTLESGQLVVSHELVAEISTTAAVYVLSLLPDFFQISLLTHHYGVPQLRNFLASCFHLAPLLVSGKARSIGGSRLLFRRREASHLLRWGLATGYTPRLELHKRSAILHLREMSGTYREQLLRVESSALSKSLCANPRALLRGSWYFRACMELNLRELENDVPSCVGNISLADRLLLGVHIAGGVVNYLDAFGATLCSGRLSGVARYYNCAYLPGVQVDFWDWANISIHSQPEVYFQDSHIQKILR</sequence>
<keyword evidence="1" id="KW-0941">Suppressor of RNA silencing</keyword>
<gene>
    <name evidence="5" type="primary">P0</name>
</gene>
<dbReference type="Pfam" id="PF04662">
    <property type="entry name" value="Luteo_PO"/>
    <property type="match status" value="1"/>
</dbReference>
<protein>
    <submittedName>
        <fullName evidence="5">P0 protein</fullName>
    </submittedName>
</protein>
<evidence type="ECO:0000256" key="3">
    <source>
        <dbReference type="ARBA" id="ARBA00022632"/>
    </source>
</evidence>
<keyword evidence="3" id="KW-1090">Inhibition of host innate immune response by virus</keyword>
<keyword evidence="2" id="KW-0945">Host-virus interaction</keyword>
<evidence type="ECO:0000256" key="1">
    <source>
        <dbReference type="ARBA" id="ARBA00022463"/>
    </source>
</evidence>
<dbReference type="EMBL" id="PP925870">
    <property type="protein sequence ID" value="XCG97996.1"/>
    <property type="molecule type" value="Genomic_RNA"/>
</dbReference>
<dbReference type="GO" id="GO:0052170">
    <property type="term" value="P:symbiont-mediated suppression of host innate immune response"/>
    <property type="evidence" value="ECO:0007669"/>
    <property type="project" value="UniProtKB-KW"/>
</dbReference>
<evidence type="ECO:0000313" key="5">
    <source>
        <dbReference type="EMBL" id="XCG97996.1"/>
    </source>
</evidence>
<organism evidence="5">
    <name type="scientific">Rice drawf polerovirus</name>
    <dbReference type="NCBI Taxonomy" id="3229777"/>
    <lineage>
        <taxon>Viruses</taxon>
        <taxon>Riboviria</taxon>
        <taxon>Orthornavirae</taxon>
        <taxon>Pisuviricota</taxon>
        <taxon>Pisoniviricetes</taxon>
        <taxon>Sobelivirales</taxon>
        <taxon>Solemoviridae</taxon>
        <taxon>Polerovirus</taxon>
    </lineage>
</organism>